<dbReference type="EMBL" id="UOFZ01000037">
    <property type="protein sequence ID" value="VAX12421.1"/>
    <property type="molecule type" value="Genomic_DNA"/>
</dbReference>
<reference evidence="1" key="1">
    <citation type="submission" date="2018-06" db="EMBL/GenBank/DDBJ databases">
        <authorList>
            <person name="Zhirakovskaya E."/>
        </authorList>
    </citation>
    <scope>NUCLEOTIDE SEQUENCE</scope>
</reference>
<organism evidence="1">
    <name type="scientific">hydrothermal vent metagenome</name>
    <dbReference type="NCBI Taxonomy" id="652676"/>
    <lineage>
        <taxon>unclassified sequences</taxon>
        <taxon>metagenomes</taxon>
        <taxon>ecological metagenomes</taxon>
    </lineage>
</organism>
<evidence type="ECO:0008006" key="2">
    <source>
        <dbReference type="Google" id="ProtNLM"/>
    </source>
</evidence>
<proteinExistence type="predicted"/>
<dbReference type="Pfam" id="PF13557">
    <property type="entry name" value="Phenol_MetA_deg"/>
    <property type="match status" value="1"/>
</dbReference>
<protein>
    <recommendedName>
        <fullName evidence="2">Transporter</fullName>
    </recommendedName>
</protein>
<sequence length="393" mass="43632">MKLIKYLSAVAGLLAVLISANVSAYVGLCCGKCGGNMPTNIMGGGIPETYEYRVKISPMLMHMEGLRDGTNSINPDNLLGMPTMMGKATGKFMAVPTQMDMNMLNIATGYSFSEKLFGGVMLMYKQNSMDMKFNSTMQTTTGQQGFEMKSEGLADTMLMGKFLLFADDPLIPTRQSSLLFGLSVPTGSIDKRNSTHPLAMRQRELLPYSMQLGSGTFDPMIGLLYQGSSSPLWWGANATYTARLYDNKRNYRLGDEFRLDLYTMYQFRYDTLVQFQLNGEYKGKIRGEMDEAVTGASGRTTQGDPTSPYMTPTWNTGNYGGTQVFATLGMQWQPVPLQIVDFSLSLPLYRNLNGPQLELDYRLMLTWYLEIPSKKSVRYGLGKAAGPDSKLGF</sequence>
<dbReference type="InterPro" id="IPR025737">
    <property type="entry name" value="FApF"/>
</dbReference>
<gene>
    <name evidence="1" type="ORF">MNBD_GAMMA24-2412</name>
</gene>
<accession>A0A3B1BDI5</accession>
<evidence type="ECO:0000313" key="1">
    <source>
        <dbReference type="EMBL" id="VAX12421.1"/>
    </source>
</evidence>
<name>A0A3B1BDI5_9ZZZZ</name>
<dbReference type="AlphaFoldDB" id="A0A3B1BDI5"/>